<dbReference type="HOGENOM" id="CLU_1759258_0_0_1"/>
<dbReference type="InterPro" id="IPR020373">
    <property type="entry name" value="Kgd4/YMR-31"/>
</dbReference>
<evidence type="ECO:0000313" key="6">
    <source>
        <dbReference type="Proteomes" id="UP000009131"/>
    </source>
</evidence>
<keyword evidence="2" id="KW-0496">Mitochondrion</keyword>
<dbReference type="GO" id="GO:0006103">
    <property type="term" value="P:2-oxoglutarate metabolic process"/>
    <property type="evidence" value="ECO:0007669"/>
    <property type="project" value="InterPro"/>
</dbReference>
<comment type="caution">
    <text evidence="5">The sequence shown here is derived from an EMBL/GenBank/DDBJ whole genome shotgun (WGS) entry which is preliminary data.</text>
</comment>
<gene>
    <name evidence="5" type="primary">Mo04901</name>
    <name evidence="5" type="ORF">E5Q_04901</name>
</gene>
<reference evidence="5 6" key="1">
    <citation type="journal article" date="2011" name="J. Gen. Appl. Microbiol.">
        <title>Draft genome sequencing of the enigmatic basidiomycete Mixia osmundae.</title>
        <authorList>
            <person name="Nishida H."/>
            <person name="Nagatsuka Y."/>
            <person name="Sugiyama J."/>
        </authorList>
    </citation>
    <scope>NUCLEOTIDE SEQUENCE [LARGE SCALE GENOMIC DNA]</scope>
    <source>
        <strain evidence="6">CBS 9802 / IAM 14324 / JCM 22182 / KY 12970</strain>
    </source>
</reference>
<dbReference type="Proteomes" id="UP000009131">
    <property type="component" value="Unassembled WGS sequence"/>
</dbReference>
<feature type="region of interest" description="Disordered" evidence="4">
    <location>
        <begin position="1"/>
        <end position="54"/>
    </location>
</feature>
<dbReference type="Pfam" id="PF10937">
    <property type="entry name" value="Kgd4-YMR31"/>
    <property type="match status" value="1"/>
</dbReference>
<dbReference type="AlphaFoldDB" id="G7E5V8"/>
<accession>G7E5V8</accession>
<dbReference type="OrthoDB" id="2116030at2759"/>
<dbReference type="RefSeq" id="XP_014569260.1">
    <property type="nucleotide sequence ID" value="XM_014713774.1"/>
</dbReference>
<sequence length="148" mass="16373">MLPRSPLRRVLQHRAQARHATTSSGAYKPMIKFRGKTLPENESNAAPHPAAPQSIVDNFDAFMLKHASTARPGQATPRPEAESALSKSGAPIGKQLENEGRREGLAKPDFDEFWQMPQKFWKPIEMTEEEMALVDSGGAVTQLAEIRP</sequence>
<evidence type="ECO:0000256" key="4">
    <source>
        <dbReference type="SAM" id="MobiDB-lite"/>
    </source>
</evidence>
<feature type="compositionally biased region" description="Basic and acidic residues" evidence="4">
    <location>
        <begin position="96"/>
        <end position="109"/>
    </location>
</feature>
<protein>
    <submittedName>
        <fullName evidence="5">Uncharacterized protein</fullName>
    </submittedName>
</protein>
<evidence type="ECO:0000256" key="1">
    <source>
        <dbReference type="ARBA" id="ARBA00004173"/>
    </source>
</evidence>
<name>G7E5V8_MIXOS</name>
<feature type="region of interest" description="Disordered" evidence="4">
    <location>
        <begin position="66"/>
        <end position="109"/>
    </location>
</feature>
<organism evidence="5 6">
    <name type="scientific">Mixia osmundae (strain CBS 9802 / IAM 14324 / JCM 22182 / KY 12970)</name>
    <dbReference type="NCBI Taxonomy" id="764103"/>
    <lineage>
        <taxon>Eukaryota</taxon>
        <taxon>Fungi</taxon>
        <taxon>Dikarya</taxon>
        <taxon>Basidiomycota</taxon>
        <taxon>Pucciniomycotina</taxon>
        <taxon>Mixiomycetes</taxon>
        <taxon>Mixiales</taxon>
        <taxon>Mixiaceae</taxon>
        <taxon>Mixia</taxon>
    </lineage>
</organism>
<evidence type="ECO:0000256" key="3">
    <source>
        <dbReference type="ARBA" id="ARBA00043970"/>
    </source>
</evidence>
<comment type="similarity">
    <text evidence="3">Belongs to the alpha-ketoglutarate dehydrogenase component 4 family.</text>
</comment>
<evidence type="ECO:0000256" key="2">
    <source>
        <dbReference type="ARBA" id="ARBA00023128"/>
    </source>
</evidence>
<comment type="subcellular location">
    <subcellularLocation>
        <location evidence="1">Mitochondrion</location>
    </subcellularLocation>
</comment>
<proteinExistence type="inferred from homology"/>
<keyword evidence="6" id="KW-1185">Reference proteome</keyword>
<evidence type="ECO:0000313" key="5">
    <source>
        <dbReference type="EMBL" id="GAA98218.1"/>
    </source>
</evidence>
<dbReference type="GO" id="GO:0005739">
    <property type="term" value="C:mitochondrion"/>
    <property type="evidence" value="ECO:0007669"/>
    <property type="project" value="UniProtKB-SubCell"/>
</dbReference>
<dbReference type="EMBL" id="BABT02000150">
    <property type="protein sequence ID" value="GAA98218.1"/>
    <property type="molecule type" value="Genomic_DNA"/>
</dbReference>
<dbReference type="InParanoid" id="G7E5V8"/>
<feature type="compositionally biased region" description="Basic residues" evidence="4">
    <location>
        <begin position="1"/>
        <end position="17"/>
    </location>
</feature>
<reference evidence="5 6" key="2">
    <citation type="journal article" date="2012" name="Open Biol.">
        <title>Characteristics of nucleosomes and linker DNA regions on the genome of the basidiomycete Mixia osmundae revealed by mono- and dinucleosome mapping.</title>
        <authorList>
            <person name="Nishida H."/>
            <person name="Kondo S."/>
            <person name="Matsumoto T."/>
            <person name="Suzuki Y."/>
            <person name="Yoshikawa H."/>
            <person name="Taylor T.D."/>
            <person name="Sugiyama J."/>
        </authorList>
    </citation>
    <scope>NUCLEOTIDE SEQUENCE [LARGE SCALE GENOMIC DNA]</scope>
    <source>
        <strain evidence="6">CBS 9802 / IAM 14324 / JCM 22182 / KY 12970</strain>
    </source>
</reference>